<dbReference type="RefSeq" id="WP_062997049.1">
    <property type="nucleotide sequence ID" value="NZ_BMMH01000002.1"/>
</dbReference>
<evidence type="ECO:0000313" key="1">
    <source>
        <dbReference type="EMBL" id="GGK99140.1"/>
    </source>
</evidence>
<comment type="caution">
    <text evidence="1">The sequence shown here is derived from an EMBL/GenBank/DDBJ whole genome shotgun (WGS) entry which is preliminary data.</text>
</comment>
<accession>A0A917RAS4</accession>
<protein>
    <submittedName>
        <fullName evidence="1">Uncharacterized protein</fullName>
    </submittedName>
</protein>
<dbReference type="AlphaFoldDB" id="A0A917RAS4"/>
<reference evidence="1" key="1">
    <citation type="journal article" date="2014" name="Int. J. Syst. Evol. Microbiol.">
        <title>Complete genome sequence of Corynebacterium casei LMG S-19264T (=DSM 44701T), isolated from a smear-ripened cheese.</title>
        <authorList>
            <consortium name="US DOE Joint Genome Institute (JGI-PGF)"/>
            <person name="Walter F."/>
            <person name="Albersmeier A."/>
            <person name="Kalinowski J."/>
            <person name="Ruckert C."/>
        </authorList>
    </citation>
    <scope>NUCLEOTIDE SEQUENCE</scope>
    <source>
        <strain evidence="1">CGMCC 4.3508</strain>
    </source>
</reference>
<dbReference type="EMBL" id="BMMH01000002">
    <property type="protein sequence ID" value="GGK99140.1"/>
    <property type="molecule type" value="Genomic_DNA"/>
</dbReference>
<name>A0A917RAS4_9NOCA</name>
<dbReference type="Proteomes" id="UP000638263">
    <property type="component" value="Unassembled WGS sequence"/>
</dbReference>
<organism evidence="1 2">
    <name type="scientific">Nocardia jinanensis</name>
    <dbReference type="NCBI Taxonomy" id="382504"/>
    <lineage>
        <taxon>Bacteria</taxon>
        <taxon>Bacillati</taxon>
        <taxon>Actinomycetota</taxon>
        <taxon>Actinomycetes</taxon>
        <taxon>Mycobacteriales</taxon>
        <taxon>Nocardiaceae</taxon>
        <taxon>Nocardia</taxon>
    </lineage>
</organism>
<proteinExistence type="predicted"/>
<evidence type="ECO:0000313" key="2">
    <source>
        <dbReference type="Proteomes" id="UP000638263"/>
    </source>
</evidence>
<sequence>MRVQIEYDQDGRITAVSGVVAVEHSDGDLGRSARFVRPGHFILDLDTEVMADVTDLAGLRLLATRYSIAGYPDRPRLVERDTGG</sequence>
<keyword evidence="2" id="KW-1185">Reference proteome</keyword>
<reference evidence="1" key="2">
    <citation type="submission" date="2020-09" db="EMBL/GenBank/DDBJ databases">
        <authorList>
            <person name="Sun Q."/>
            <person name="Zhou Y."/>
        </authorList>
    </citation>
    <scope>NUCLEOTIDE SEQUENCE</scope>
    <source>
        <strain evidence="1">CGMCC 4.3508</strain>
    </source>
</reference>
<gene>
    <name evidence="1" type="ORF">GCM10011588_12240</name>
</gene>